<dbReference type="Pfam" id="PF00440">
    <property type="entry name" value="TetR_N"/>
    <property type="match status" value="1"/>
</dbReference>
<feature type="domain" description="HTH tetR-type" evidence="3">
    <location>
        <begin position="10"/>
        <end position="70"/>
    </location>
</feature>
<dbReference type="OrthoDB" id="9780939at2"/>
<keyword evidence="1 2" id="KW-0238">DNA-binding</keyword>
<evidence type="ECO:0000256" key="1">
    <source>
        <dbReference type="ARBA" id="ARBA00023125"/>
    </source>
</evidence>
<dbReference type="PROSITE" id="PS50977">
    <property type="entry name" value="HTH_TETR_2"/>
    <property type="match status" value="1"/>
</dbReference>
<evidence type="ECO:0000256" key="2">
    <source>
        <dbReference type="PROSITE-ProRule" id="PRU00335"/>
    </source>
</evidence>
<dbReference type="PANTHER" id="PTHR43479">
    <property type="entry name" value="ACREF/ENVCD OPERON REPRESSOR-RELATED"/>
    <property type="match status" value="1"/>
</dbReference>
<dbReference type="RefSeq" id="WP_078766302.1">
    <property type="nucleotide sequence ID" value="NZ_FUXZ01000008.1"/>
</dbReference>
<evidence type="ECO:0000259" key="3">
    <source>
        <dbReference type="PROSITE" id="PS50977"/>
    </source>
</evidence>
<dbReference type="SUPFAM" id="SSF46689">
    <property type="entry name" value="Homeodomain-like"/>
    <property type="match status" value="1"/>
</dbReference>
<dbReference type="AlphaFoldDB" id="A0A1T4VRY2"/>
<dbReference type="GO" id="GO:0003677">
    <property type="term" value="F:DNA binding"/>
    <property type="evidence" value="ECO:0007669"/>
    <property type="project" value="UniProtKB-UniRule"/>
</dbReference>
<proteinExistence type="predicted"/>
<evidence type="ECO:0000313" key="4">
    <source>
        <dbReference type="EMBL" id="SKA67261.1"/>
    </source>
</evidence>
<dbReference type="InterPro" id="IPR036271">
    <property type="entry name" value="Tet_transcr_reg_TetR-rel_C_sf"/>
</dbReference>
<feature type="DNA-binding region" description="H-T-H motif" evidence="2">
    <location>
        <begin position="33"/>
        <end position="52"/>
    </location>
</feature>
<dbReference type="InterPro" id="IPR009057">
    <property type="entry name" value="Homeodomain-like_sf"/>
</dbReference>
<keyword evidence="5" id="KW-1185">Reference proteome</keyword>
<organism evidence="4 5">
    <name type="scientific">Eubacterium uniforme</name>
    <dbReference type="NCBI Taxonomy" id="39495"/>
    <lineage>
        <taxon>Bacteria</taxon>
        <taxon>Bacillati</taxon>
        <taxon>Bacillota</taxon>
        <taxon>Clostridia</taxon>
        <taxon>Eubacteriales</taxon>
        <taxon>Eubacteriaceae</taxon>
        <taxon>Eubacterium</taxon>
    </lineage>
</organism>
<dbReference type="Gene3D" id="1.10.10.60">
    <property type="entry name" value="Homeodomain-like"/>
    <property type="match status" value="1"/>
</dbReference>
<dbReference type="Proteomes" id="UP000190814">
    <property type="component" value="Unassembled WGS sequence"/>
</dbReference>
<dbReference type="InterPro" id="IPR050624">
    <property type="entry name" value="HTH-type_Tx_Regulator"/>
</dbReference>
<gene>
    <name evidence="4" type="ORF">SAMN02745111_01427</name>
</gene>
<accession>A0A1T4VRY2</accession>
<dbReference type="PRINTS" id="PR00455">
    <property type="entry name" value="HTHTETR"/>
</dbReference>
<dbReference type="InterPro" id="IPR001647">
    <property type="entry name" value="HTH_TetR"/>
</dbReference>
<dbReference type="SUPFAM" id="SSF48498">
    <property type="entry name" value="Tetracyclin repressor-like, C-terminal domain"/>
    <property type="match status" value="1"/>
</dbReference>
<evidence type="ECO:0000313" key="5">
    <source>
        <dbReference type="Proteomes" id="UP000190814"/>
    </source>
</evidence>
<name>A0A1T4VRY2_9FIRM</name>
<dbReference type="EMBL" id="FUXZ01000008">
    <property type="protein sequence ID" value="SKA67261.1"/>
    <property type="molecule type" value="Genomic_DNA"/>
</dbReference>
<reference evidence="4 5" key="1">
    <citation type="submission" date="2017-02" db="EMBL/GenBank/DDBJ databases">
        <authorList>
            <person name="Peterson S.W."/>
        </authorList>
    </citation>
    <scope>NUCLEOTIDE SEQUENCE [LARGE SCALE GENOMIC DNA]</scope>
    <source>
        <strain evidence="4 5">ATCC 35992</strain>
    </source>
</reference>
<dbReference type="PANTHER" id="PTHR43479:SF11">
    <property type="entry name" value="ACREF_ENVCD OPERON REPRESSOR-RELATED"/>
    <property type="match status" value="1"/>
</dbReference>
<sequence>MNEKFYSLPEKKRNRIINAGFKVFAKNSYKKSPVGEIAEEAGISKSLLFFYFKNKKELYLFLLKTAEEETRNALMETNVYSGDDIFDIMYNGLLVKANMMRKYPDMGNFSIKAYYEKDPDVAKEVRKIIEPYTEMDTNSILPILDKNKFKDGLDLNMMYQDMYLASEGYLWRMQQLDNLDVDKMVSDYKKIIEFWRGLYLK</sequence>
<dbReference type="STRING" id="39495.SAMN02745111_01427"/>
<protein>
    <submittedName>
        <fullName evidence="4">Transcriptional regulator, TetR family</fullName>
    </submittedName>
</protein>
<dbReference type="Gene3D" id="1.10.357.10">
    <property type="entry name" value="Tetracycline Repressor, domain 2"/>
    <property type="match status" value="1"/>
</dbReference>